<name>A0A9P9YYC1_9MUSC</name>
<keyword evidence="2" id="KW-1185">Reference proteome</keyword>
<proteinExistence type="predicted"/>
<protein>
    <submittedName>
        <fullName evidence="1">Uncharacterized protein</fullName>
    </submittedName>
</protein>
<dbReference type="EMBL" id="JAMKOV010000001">
    <property type="protein sequence ID" value="KAI8045372.1"/>
    <property type="molecule type" value="Genomic_DNA"/>
</dbReference>
<comment type="caution">
    <text evidence="1">The sequence shown here is derived from an EMBL/GenBank/DDBJ whole genome shotgun (WGS) entry which is preliminary data.</text>
</comment>
<organism evidence="1 2">
    <name type="scientific">Drosophila gunungcola</name>
    <name type="common">fruit fly</name>
    <dbReference type="NCBI Taxonomy" id="103775"/>
    <lineage>
        <taxon>Eukaryota</taxon>
        <taxon>Metazoa</taxon>
        <taxon>Ecdysozoa</taxon>
        <taxon>Arthropoda</taxon>
        <taxon>Hexapoda</taxon>
        <taxon>Insecta</taxon>
        <taxon>Pterygota</taxon>
        <taxon>Neoptera</taxon>
        <taxon>Endopterygota</taxon>
        <taxon>Diptera</taxon>
        <taxon>Brachycera</taxon>
        <taxon>Muscomorpha</taxon>
        <taxon>Ephydroidea</taxon>
        <taxon>Drosophilidae</taxon>
        <taxon>Drosophila</taxon>
        <taxon>Sophophora</taxon>
    </lineage>
</organism>
<dbReference type="AlphaFoldDB" id="A0A9P9YYC1"/>
<evidence type="ECO:0000313" key="2">
    <source>
        <dbReference type="Proteomes" id="UP001059596"/>
    </source>
</evidence>
<feature type="non-terminal residue" evidence="1">
    <location>
        <position position="48"/>
    </location>
</feature>
<gene>
    <name evidence="1" type="ORF">M5D96_001552</name>
</gene>
<evidence type="ECO:0000313" key="1">
    <source>
        <dbReference type="EMBL" id="KAI8045372.1"/>
    </source>
</evidence>
<reference evidence="1" key="1">
    <citation type="journal article" date="2023" name="Genome Biol. Evol.">
        <title>Long-read-based Genome Assembly of Drosophila gunungcola Reveals Fewer Chemosensory Genes in Flower-breeding Species.</title>
        <authorList>
            <person name="Negi A."/>
            <person name="Liao B.Y."/>
            <person name="Yeh S.D."/>
        </authorList>
    </citation>
    <scope>NUCLEOTIDE SEQUENCE</scope>
    <source>
        <strain evidence="1">Sukarami</strain>
    </source>
</reference>
<dbReference type="Proteomes" id="UP001059596">
    <property type="component" value="Chromosome 3R"/>
</dbReference>
<sequence length="48" mass="5263">MNSVSVSLVDPGSANVMDAFKLSIRIQLRLSLSLSSSRSSSRSIRPRR</sequence>
<accession>A0A9P9YYC1</accession>